<name>A0A8T4IYH6_9ACTN</name>
<dbReference type="Proteomes" id="UP000675554">
    <property type="component" value="Unassembled WGS sequence"/>
</dbReference>
<gene>
    <name evidence="2" type="ORF">KDA82_22060</name>
</gene>
<feature type="signal peptide" evidence="1">
    <location>
        <begin position="1"/>
        <end position="31"/>
    </location>
</feature>
<keyword evidence="3" id="KW-1185">Reference proteome</keyword>
<accession>A0A8T4IYH6</accession>
<evidence type="ECO:0000256" key="1">
    <source>
        <dbReference type="SAM" id="SignalP"/>
    </source>
</evidence>
<proteinExistence type="predicted"/>
<dbReference type="AlphaFoldDB" id="A0A8T4IYH6"/>
<organism evidence="2 3">
    <name type="scientific">Streptomyces daliensis</name>
    <dbReference type="NCBI Taxonomy" id="299421"/>
    <lineage>
        <taxon>Bacteria</taxon>
        <taxon>Bacillati</taxon>
        <taxon>Actinomycetota</taxon>
        <taxon>Actinomycetes</taxon>
        <taxon>Kitasatosporales</taxon>
        <taxon>Streptomycetaceae</taxon>
        <taxon>Streptomyces</taxon>
    </lineage>
</organism>
<feature type="chain" id="PRO_5035837054" evidence="1">
    <location>
        <begin position="32"/>
        <end position="56"/>
    </location>
</feature>
<reference evidence="2" key="1">
    <citation type="submission" date="2021-04" db="EMBL/GenBank/DDBJ databases">
        <title>Sequencing of actinobacteria type strains.</title>
        <authorList>
            <person name="Nguyen G.-S."/>
            <person name="Wentzel A."/>
        </authorList>
    </citation>
    <scope>NUCLEOTIDE SEQUENCE</scope>
    <source>
        <strain evidence="2">DSM 42095</strain>
    </source>
</reference>
<comment type="caution">
    <text evidence="2">The sequence shown here is derived from an EMBL/GenBank/DDBJ whole genome shotgun (WGS) entry which is preliminary data.</text>
</comment>
<dbReference type="EMBL" id="JAGSMN010000507">
    <property type="protein sequence ID" value="MBR7675653.1"/>
    <property type="molecule type" value="Genomic_DNA"/>
</dbReference>
<sequence>MNRKFILAAIFGYAVLIVAFTASYVASFANAANTANADWIMQTVHVICATLMRMMW</sequence>
<keyword evidence="1" id="KW-0732">Signal</keyword>
<protein>
    <submittedName>
        <fullName evidence="2">Uncharacterized protein</fullName>
    </submittedName>
</protein>
<evidence type="ECO:0000313" key="3">
    <source>
        <dbReference type="Proteomes" id="UP000675554"/>
    </source>
</evidence>
<evidence type="ECO:0000313" key="2">
    <source>
        <dbReference type="EMBL" id="MBR7675653.1"/>
    </source>
</evidence>